<proteinExistence type="inferred from homology"/>
<dbReference type="NCBIfam" id="NF008759">
    <property type="entry name" value="PRK11790.1"/>
    <property type="match status" value="1"/>
</dbReference>
<sequence length="431" mass="46213">MTDRTMNHELPPETLVLPERLSLPKDKIRVLLLEGINDSAVGLMQAAGYTNLVRLPKALDRDALHAALKGIHILGIRSRTQLDGAALDAADRLLAVGCFSVGTNQVDLDAARRRGVPVFNAPFSNTRSVAELVIGEIVMLLRRIVPRSVGAHAGQWDKSATGSVEVRGKTLGIVGYGNIGTQLSTLAEAMGMRVVFYDHTDKLRHGNTEPTASLADLLAQSDVVSLHVPETDATANMIGEAEIRAMKPGAYLINNARGTVVDLDALARALRDGHLAGAAVDVFPVEPGSNQERFVSPLQGLENVILTPHVGGSTEEAQERIGAEVARKLVDYSDIGSTIGAVNFPQVQLPPRPTGARFIHVQQNLPGMLNRLNAVFSSAGINIAGQFYQTDGEVGYVVLETDATNADAETLLAEIRAIPGTIRARLLYERR</sequence>
<dbReference type="PANTHER" id="PTHR10996">
    <property type="entry name" value="2-HYDROXYACID DEHYDROGENASE-RELATED"/>
    <property type="match status" value="1"/>
</dbReference>
<evidence type="ECO:0000256" key="2">
    <source>
        <dbReference type="ARBA" id="ARBA00005216"/>
    </source>
</evidence>
<dbReference type="InterPro" id="IPR036291">
    <property type="entry name" value="NAD(P)-bd_dom_sf"/>
</dbReference>
<comment type="similarity">
    <text evidence="3 11">Belongs to the D-isomer specific 2-hydroxyacid dehydrogenase family.</text>
</comment>
<evidence type="ECO:0000313" key="13">
    <source>
        <dbReference type="EMBL" id="GJD45105.1"/>
    </source>
</evidence>
<comment type="caution">
    <text evidence="13">The sequence shown here is derived from an EMBL/GenBank/DDBJ whole genome shotgun (WGS) entry which is preliminary data.</text>
</comment>
<dbReference type="InterPro" id="IPR029753">
    <property type="entry name" value="D-isomer_DH_CS"/>
</dbReference>
<evidence type="ECO:0000256" key="11">
    <source>
        <dbReference type="RuleBase" id="RU003719"/>
    </source>
</evidence>
<evidence type="ECO:0000256" key="1">
    <source>
        <dbReference type="ARBA" id="ARBA00003800"/>
    </source>
</evidence>
<dbReference type="EC" id="1.1.1.95" evidence="5"/>
<evidence type="ECO:0000256" key="8">
    <source>
        <dbReference type="ARBA" id="ARBA00030455"/>
    </source>
</evidence>
<feature type="domain" description="ACT" evidence="12">
    <location>
        <begin position="357"/>
        <end position="429"/>
    </location>
</feature>
<dbReference type="CDD" id="cd12176">
    <property type="entry name" value="PGDH_3"/>
    <property type="match status" value="1"/>
</dbReference>
<dbReference type="InterPro" id="IPR045865">
    <property type="entry name" value="ACT-like_dom_sf"/>
</dbReference>
<dbReference type="PROSITE" id="PS00065">
    <property type="entry name" value="D_2_HYDROXYACID_DH_1"/>
    <property type="match status" value="1"/>
</dbReference>
<comment type="catalytic activity">
    <reaction evidence="10">
        <text>(2R)-3-phosphoglycerate + NAD(+) = 3-phosphooxypyruvate + NADH + H(+)</text>
        <dbReference type="Rhea" id="RHEA:12641"/>
        <dbReference type="ChEBI" id="CHEBI:15378"/>
        <dbReference type="ChEBI" id="CHEBI:18110"/>
        <dbReference type="ChEBI" id="CHEBI:57540"/>
        <dbReference type="ChEBI" id="CHEBI:57945"/>
        <dbReference type="ChEBI" id="CHEBI:58272"/>
        <dbReference type="EC" id="1.1.1.95"/>
    </reaction>
</comment>
<protein>
    <recommendedName>
        <fullName evidence="6">D-3-phosphoglycerate dehydrogenase</fullName>
        <ecNumber evidence="4">1.1.1.399</ecNumber>
        <ecNumber evidence="5">1.1.1.95</ecNumber>
    </recommendedName>
    <alternativeName>
        <fullName evidence="8">2-oxoglutarate reductase</fullName>
    </alternativeName>
</protein>
<dbReference type="CDD" id="cd04901">
    <property type="entry name" value="ACT_3PGDH"/>
    <property type="match status" value="1"/>
</dbReference>
<dbReference type="EC" id="1.1.1.399" evidence="4"/>
<dbReference type="InterPro" id="IPR006140">
    <property type="entry name" value="D-isomer_DH_NAD-bd"/>
</dbReference>
<dbReference type="InterPro" id="IPR006139">
    <property type="entry name" value="D-isomer_2_OHA_DH_cat_dom"/>
</dbReference>
<dbReference type="InterPro" id="IPR029752">
    <property type="entry name" value="D-isomer_DH_CS1"/>
</dbReference>
<reference evidence="13 14" key="1">
    <citation type="journal article" date="2021" name="Front. Microbiol.">
        <title>Comprehensive Comparative Genomics and Phenotyping of Methylobacterium Species.</title>
        <authorList>
            <person name="Alessa O."/>
            <person name="Ogura Y."/>
            <person name="Fujitani Y."/>
            <person name="Takami H."/>
            <person name="Hayashi T."/>
            <person name="Sahin N."/>
            <person name="Tani A."/>
        </authorList>
    </citation>
    <scope>NUCLEOTIDE SEQUENCE [LARGE SCALE GENOMIC DNA]</scope>
    <source>
        <strain evidence="13 14">DSM 23679</strain>
    </source>
</reference>
<comment type="function">
    <text evidence="1">Catalyzes the reversible oxidation of 3-phospho-D-glycerate to 3-phosphonooxypyruvate, the first step of the phosphorylated L-serine biosynthesis pathway. Also catalyzes the reversible oxidation of 2-hydroxyglutarate to 2-oxoglutarate.</text>
</comment>
<evidence type="ECO:0000256" key="3">
    <source>
        <dbReference type="ARBA" id="ARBA00005854"/>
    </source>
</evidence>
<dbReference type="Gene3D" id="3.40.50.720">
    <property type="entry name" value="NAD(P)-binding Rossmann-like Domain"/>
    <property type="match status" value="2"/>
</dbReference>
<keyword evidence="7 11" id="KW-0560">Oxidoreductase</keyword>
<evidence type="ECO:0000313" key="14">
    <source>
        <dbReference type="Proteomes" id="UP001055117"/>
    </source>
</evidence>
<accession>A0ABQ4QIL8</accession>
<dbReference type="Gene3D" id="3.30.70.260">
    <property type="match status" value="1"/>
</dbReference>
<comment type="pathway">
    <text evidence="2">Amino-acid biosynthesis; L-serine biosynthesis; L-serine from 3-phospho-D-glycerate: step 1/3.</text>
</comment>
<dbReference type="InterPro" id="IPR054480">
    <property type="entry name" value="AHAS_small-like_ACT"/>
</dbReference>
<keyword evidence="14" id="KW-1185">Reference proteome</keyword>
<evidence type="ECO:0000256" key="10">
    <source>
        <dbReference type="ARBA" id="ARBA00048731"/>
    </source>
</evidence>
<name>A0ABQ4QIL8_9HYPH</name>
<dbReference type="PROSITE" id="PS00670">
    <property type="entry name" value="D_2_HYDROXYACID_DH_2"/>
    <property type="match status" value="1"/>
</dbReference>
<dbReference type="SUPFAM" id="SSF52283">
    <property type="entry name" value="Formate/glycerate dehydrogenase catalytic domain-like"/>
    <property type="match status" value="1"/>
</dbReference>
<gene>
    <name evidence="13" type="primary">serA</name>
    <name evidence="13" type="ORF">AFCDBAGC_2974</name>
</gene>
<dbReference type="InterPro" id="IPR050223">
    <property type="entry name" value="D-isomer_2-hydroxyacid_DH"/>
</dbReference>
<dbReference type="PROSITE" id="PS51671">
    <property type="entry name" value="ACT"/>
    <property type="match status" value="1"/>
</dbReference>
<dbReference type="SUPFAM" id="SSF51735">
    <property type="entry name" value="NAD(P)-binding Rossmann-fold domains"/>
    <property type="match status" value="1"/>
</dbReference>
<evidence type="ECO:0000259" key="12">
    <source>
        <dbReference type="PROSITE" id="PS51671"/>
    </source>
</evidence>
<evidence type="ECO:0000256" key="9">
    <source>
        <dbReference type="ARBA" id="ARBA00048126"/>
    </source>
</evidence>
<evidence type="ECO:0000256" key="7">
    <source>
        <dbReference type="ARBA" id="ARBA00023002"/>
    </source>
</evidence>
<dbReference type="PANTHER" id="PTHR10996:SF282">
    <property type="entry name" value="D-3-PHOSPHOGLYCERATE DEHYDROGENASE 1-RELATED"/>
    <property type="match status" value="1"/>
</dbReference>
<dbReference type="InterPro" id="IPR002912">
    <property type="entry name" value="ACT_dom"/>
</dbReference>
<evidence type="ECO:0000256" key="4">
    <source>
        <dbReference type="ARBA" id="ARBA00013001"/>
    </source>
</evidence>
<dbReference type="Pfam" id="PF02826">
    <property type="entry name" value="2-Hacid_dh_C"/>
    <property type="match status" value="1"/>
</dbReference>
<dbReference type="EMBL" id="BPQG01000046">
    <property type="protein sequence ID" value="GJD45105.1"/>
    <property type="molecule type" value="Genomic_DNA"/>
</dbReference>
<organism evidence="13 14">
    <name type="scientific">Methylobacterium cerastii</name>
    <dbReference type="NCBI Taxonomy" id="932741"/>
    <lineage>
        <taxon>Bacteria</taxon>
        <taxon>Pseudomonadati</taxon>
        <taxon>Pseudomonadota</taxon>
        <taxon>Alphaproteobacteria</taxon>
        <taxon>Hyphomicrobiales</taxon>
        <taxon>Methylobacteriaceae</taxon>
        <taxon>Methylobacterium</taxon>
    </lineage>
</organism>
<comment type="catalytic activity">
    <reaction evidence="9">
        <text>(R)-2-hydroxyglutarate + NAD(+) = 2-oxoglutarate + NADH + H(+)</text>
        <dbReference type="Rhea" id="RHEA:49612"/>
        <dbReference type="ChEBI" id="CHEBI:15378"/>
        <dbReference type="ChEBI" id="CHEBI:15801"/>
        <dbReference type="ChEBI" id="CHEBI:16810"/>
        <dbReference type="ChEBI" id="CHEBI:57540"/>
        <dbReference type="ChEBI" id="CHEBI:57945"/>
        <dbReference type="EC" id="1.1.1.399"/>
    </reaction>
</comment>
<dbReference type="PROSITE" id="PS00671">
    <property type="entry name" value="D_2_HYDROXYACID_DH_3"/>
    <property type="match status" value="1"/>
</dbReference>
<evidence type="ECO:0000256" key="6">
    <source>
        <dbReference type="ARBA" id="ARBA00021582"/>
    </source>
</evidence>
<dbReference type="Proteomes" id="UP001055117">
    <property type="component" value="Unassembled WGS sequence"/>
</dbReference>
<evidence type="ECO:0000256" key="5">
    <source>
        <dbReference type="ARBA" id="ARBA00013143"/>
    </source>
</evidence>
<dbReference type="SUPFAM" id="SSF55021">
    <property type="entry name" value="ACT-like"/>
    <property type="match status" value="1"/>
</dbReference>
<dbReference type="Pfam" id="PF22629">
    <property type="entry name" value="ACT_AHAS_ss"/>
    <property type="match status" value="1"/>
</dbReference>
<dbReference type="Pfam" id="PF00389">
    <property type="entry name" value="2-Hacid_dh"/>
    <property type="match status" value="1"/>
</dbReference>